<reference evidence="7" key="1">
    <citation type="submission" date="2021-06" db="EMBL/GenBank/DDBJ databases">
        <authorList>
            <person name="Kallberg Y."/>
            <person name="Tangrot J."/>
            <person name="Rosling A."/>
        </authorList>
    </citation>
    <scope>NUCLEOTIDE SEQUENCE</scope>
    <source>
        <strain evidence="7">FL130A</strain>
    </source>
</reference>
<dbReference type="Pfam" id="PF00705">
    <property type="entry name" value="PCNA_N"/>
    <property type="match status" value="1"/>
</dbReference>
<dbReference type="InterPro" id="IPR000730">
    <property type="entry name" value="Pr_cel_nuc_antig"/>
</dbReference>
<feature type="domain" description="Proliferating cell nuclear antigen PCNA N-terminal" evidence="5">
    <location>
        <begin position="1"/>
        <end position="124"/>
    </location>
</feature>
<dbReference type="GO" id="GO:0003677">
    <property type="term" value="F:DNA binding"/>
    <property type="evidence" value="ECO:0007669"/>
    <property type="project" value="UniProtKB-KW"/>
</dbReference>
<dbReference type="PRINTS" id="PR00339">
    <property type="entry name" value="PCNACYCLIN"/>
</dbReference>
<dbReference type="SUPFAM" id="SSF55979">
    <property type="entry name" value="DNA clamp"/>
    <property type="match status" value="2"/>
</dbReference>
<dbReference type="InterPro" id="IPR046938">
    <property type="entry name" value="DNA_clamp_sf"/>
</dbReference>
<dbReference type="OrthoDB" id="534348at2759"/>
<comment type="caution">
    <text evidence="7">The sequence shown here is derived from an EMBL/GenBank/DDBJ whole genome shotgun (WGS) entry which is preliminary data.</text>
</comment>
<comment type="function">
    <text evidence="3">This protein is an auxiliary protein of DNA polymerase delta and is involved in the control of eukaryotic DNA replication by increasing the polymerase's processivity during elongation of the leading strand.</text>
</comment>
<name>A0A9N9AZE5_9GLOM</name>
<evidence type="ECO:0000313" key="7">
    <source>
        <dbReference type="EMBL" id="CAG8545681.1"/>
    </source>
</evidence>
<dbReference type="Proteomes" id="UP000789508">
    <property type="component" value="Unassembled WGS sequence"/>
</dbReference>
<dbReference type="GO" id="GO:0043626">
    <property type="term" value="C:PCNA complex"/>
    <property type="evidence" value="ECO:0007669"/>
    <property type="project" value="TreeGrafter"/>
</dbReference>
<dbReference type="HAMAP" id="MF_00317">
    <property type="entry name" value="DNApol_clamp_arch"/>
    <property type="match status" value="1"/>
</dbReference>
<evidence type="ECO:0000259" key="6">
    <source>
        <dbReference type="Pfam" id="PF02747"/>
    </source>
</evidence>
<keyword evidence="3" id="KW-0539">Nucleus</keyword>
<accession>A0A9N9AZE5</accession>
<evidence type="ECO:0000313" key="8">
    <source>
        <dbReference type="Proteomes" id="UP000789508"/>
    </source>
</evidence>
<organism evidence="7 8">
    <name type="scientific">Ambispora leptoticha</name>
    <dbReference type="NCBI Taxonomy" id="144679"/>
    <lineage>
        <taxon>Eukaryota</taxon>
        <taxon>Fungi</taxon>
        <taxon>Fungi incertae sedis</taxon>
        <taxon>Mucoromycota</taxon>
        <taxon>Glomeromycotina</taxon>
        <taxon>Glomeromycetes</taxon>
        <taxon>Archaeosporales</taxon>
        <taxon>Ambisporaceae</taxon>
        <taxon>Ambispora</taxon>
    </lineage>
</organism>
<dbReference type="GO" id="GO:0006298">
    <property type="term" value="P:mismatch repair"/>
    <property type="evidence" value="ECO:0007669"/>
    <property type="project" value="TreeGrafter"/>
</dbReference>
<dbReference type="NCBIfam" id="TIGR00590">
    <property type="entry name" value="pcna"/>
    <property type="match status" value="1"/>
</dbReference>
<evidence type="ECO:0000256" key="3">
    <source>
        <dbReference type="RuleBase" id="RU000641"/>
    </source>
</evidence>
<dbReference type="EMBL" id="CAJVPS010001637">
    <property type="protein sequence ID" value="CAG8545681.1"/>
    <property type="molecule type" value="Genomic_DNA"/>
</dbReference>
<dbReference type="GO" id="GO:0006275">
    <property type="term" value="P:regulation of DNA replication"/>
    <property type="evidence" value="ECO:0007669"/>
    <property type="project" value="InterPro"/>
</dbReference>
<dbReference type="GO" id="GO:0019985">
    <property type="term" value="P:translesion synthesis"/>
    <property type="evidence" value="ECO:0007669"/>
    <property type="project" value="TreeGrafter"/>
</dbReference>
<protein>
    <recommendedName>
        <fullName evidence="3">DNA sliding clamp PCNA</fullName>
    </recommendedName>
</protein>
<evidence type="ECO:0000259" key="5">
    <source>
        <dbReference type="Pfam" id="PF00705"/>
    </source>
</evidence>
<dbReference type="InterPro" id="IPR022659">
    <property type="entry name" value="Pr_cel_nuc_antig_CS"/>
</dbReference>
<dbReference type="PANTHER" id="PTHR11352:SF0">
    <property type="entry name" value="PROLIFERATING CELL NUCLEAR ANTIGEN"/>
    <property type="match status" value="1"/>
</dbReference>
<dbReference type="CDD" id="cd00577">
    <property type="entry name" value="PCNA"/>
    <property type="match status" value="1"/>
</dbReference>
<dbReference type="GO" id="GO:0030337">
    <property type="term" value="F:DNA polymerase processivity factor activity"/>
    <property type="evidence" value="ECO:0007669"/>
    <property type="project" value="InterPro"/>
</dbReference>
<dbReference type="InterPro" id="IPR022648">
    <property type="entry name" value="Pr_cel_nuc_antig_N"/>
</dbReference>
<dbReference type="InterPro" id="IPR022649">
    <property type="entry name" value="Pr_cel_nuc_antig_C"/>
</dbReference>
<dbReference type="GO" id="GO:0006272">
    <property type="term" value="P:leading strand elongation"/>
    <property type="evidence" value="ECO:0007669"/>
    <property type="project" value="TreeGrafter"/>
</dbReference>
<feature type="domain" description="Proliferating cell nuclear antigen PCNA C-terminal" evidence="6">
    <location>
        <begin position="128"/>
        <end position="246"/>
    </location>
</feature>
<keyword evidence="4" id="KW-0235">DNA replication</keyword>
<dbReference type="PANTHER" id="PTHR11352">
    <property type="entry name" value="PROLIFERATING CELL NUCLEAR ANTIGEN"/>
    <property type="match status" value="1"/>
</dbReference>
<comment type="subcellular location">
    <subcellularLocation>
        <location evidence="3">Nucleus</location>
    </subcellularLocation>
</comment>
<evidence type="ECO:0000256" key="2">
    <source>
        <dbReference type="ARBA" id="ARBA00023125"/>
    </source>
</evidence>
<gene>
    <name evidence="7" type="ORF">ALEPTO_LOCUS5628</name>
</gene>
<comment type="similarity">
    <text evidence="1 4">Belongs to the PCNA family.</text>
</comment>
<keyword evidence="2 4" id="KW-0238">DNA-binding</keyword>
<evidence type="ECO:0000256" key="1">
    <source>
        <dbReference type="ARBA" id="ARBA00010462"/>
    </source>
</evidence>
<dbReference type="Pfam" id="PF02747">
    <property type="entry name" value="PCNA_C"/>
    <property type="match status" value="1"/>
</dbReference>
<dbReference type="Gene3D" id="3.10.150.10">
    <property type="entry name" value="DNA Polymerase III, subunit A, domain 2"/>
    <property type="match status" value="2"/>
</dbReference>
<keyword evidence="8" id="KW-1185">Reference proteome</keyword>
<sequence>MFEARPNDTSLMKKIIASVKELVSEVNLDFTESGISLQALDSAHVALVSMLLFKEGFEPYRCDRGLTLGVNLSSLNRILSCAESDDIITFTCDDTADFMNLKFESKDGNKVSEYQLRLMDIDQEHLAIPEQQYPCVVSLPSNEFSKICRDNSNFVQIIVTKGGIKFSTTGETTKGNVTLKSTDSEIISLNVKKPVENEFSLKHLLQFAKSQALSDHVTLHLAIDLPIMVEYNFEAAGYVKYFLAPKLSDVGNGEEHEEDED</sequence>
<proteinExistence type="inferred from homology"/>
<dbReference type="PROSITE" id="PS01251">
    <property type="entry name" value="PCNA_1"/>
    <property type="match status" value="1"/>
</dbReference>
<dbReference type="AlphaFoldDB" id="A0A9N9AZE5"/>
<evidence type="ECO:0000256" key="4">
    <source>
        <dbReference type="RuleBase" id="RU003671"/>
    </source>
</evidence>